<comment type="caution">
    <text evidence="9">The sequence shown here is derived from an EMBL/GenBank/DDBJ whole genome shotgun (WGS) entry which is preliminary data.</text>
</comment>
<dbReference type="EMBL" id="CASHTH010000078">
    <property type="protein sequence ID" value="CAI7990674.1"/>
    <property type="molecule type" value="Genomic_DNA"/>
</dbReference>
<sequence length="188" mass="21468">MSYVKGDPTHVQGLLNRLTYVKEQSRGACSKCGYSGHLTFECRNFLRQNPSQEVHLDVSSTSSEEEEEKEEIGRAAGTPPQKKGLRRERRRSSDSDSHSRSRNRDRGRRDREDSRRDREDSRRDKEDSRRGSRRKAGIIKKAREVGGQTAVVERGLDPGPQRRREGTRNTKEIMATVSVVFVVVQIVS</sequence>
<gene>
    <name evidence="9" type="ORF">GBAR_LOCUS520</name>
</gene>
<evidence type="ECO:0000313" key="9">
    <source>
        <dbReference type="EMBL" id="CAI7990674.1"/>
    </source>
</evidence>
<evidence type="ECO:0000313" key="10">
    <source>
        <dbReference type="Proteomes" id="UP001174909"/>
    </source>
</evidence>
<evidence type="ECO:0000256" key="1">
    <source>
        <dbReference type="ARBA" id="ARBA00022723"/>
    </source>
</evidence>
<evidence type="ECO:0000256" key="5">
    <source>
        <dbReference type="ARBA" id="ARBA00039180"/>
    </source>
</evidence>
<dbReference type="PANTHER" id="PTHR31437:SF1">
    <property type="entry name" value="PROTEIN SREK1IP1"/>
    <property type="match status" value="1"/>
</dbReference>
<evidence type="ECO:0000256" key="6">
    <source>
        <dbReference type="PROSITE-ProRule" id="PRU00047"/>
    </source>
</evidence>
<dbReference type="GO" id="GO:0008270">
    <property type="term" value="F:zinc ion binding"/>
    <property type="evidence" value="ECO:0007669"/>
    <property type="project" value="UniProtKB-KW"/>
</dbReference>
<comment type="function">
    <text evidence="4">Possible splicing regulator involved in the control of cellular survival.</text>
</comment>
<evidence type="ECO:0000256" key="3">
    <source>
        <dbReference type="ARBA" id="ARBA00022833"/>
    </source>
</evidence>
<feature type="region of interest" description="Disordered" evidence="7">
    <location>
        <begin position="48"/>
        <end position="169"/>
    </location>
</feature>
<evidence type="ECO:0000259" key="8">
    <source>
        <dbReference type="PROSITE" id="PS50158"/>
    </source>
</evidence>
<evidence type="ECO:0000256" key="4">
    <source>
        <dbReference type="ARBA" id="ARBA00037746"/>
    </source>
</evidence>
<dbReference type="PANTHER" id="PTHR31437">
    <property type="entry name" value="SREK1IP1 FAMILY MEMBER"/>
    <property type="match status" value="1"/>
</dbReference>
<dbReference type="PROSITE" id="PS50158">
    <property type="entry name" value="ZF_CCHC"/>
    <property type="match status" value="1"/>
</dbReference>
<evidence type="ECO:0000256" key="2">
    <source>
        <dbReference type="ARBA" id="ARBA00022771"/>
    </source>
</evidence>
<proteinExistence type="predicted"/>
<dbReference type="InterPro" id="IPR001878">
    <property type="entry name" value="Znf_CCHC"/>
</dbReference>
<feature type="compositionally biased region" description="Basic and acidic residues" evidence="7">
    <location>
        <begin position="154"/>
        <end position="169"/>
    </location>
</feature>
<keyword evidence="2 6" id="KW-0863">Zinc-finger</keyword>
<dbReference type="GO" id="GO:0003676">
    <property type="term" value="F:nucleic acid binding"/>
    <property type="evidence" value="ECO:0007669"/>
    <property type="project" value="InterPro"/>
</dbReference>
<dbReference type="Proteomes" id="UP001174909">
    <property type="component" value="Unassembled WGS sequence"/>
</dbReference>
<name>A0AA35VSS2_GEOBA</name>
<feature type="compositionally biased region" description="Basic and acidic residues" evidence="7">
    <location>
        <begin position="91"/>
        <end position="130"/>
    </location>
</feature>
<feature type="domain" description="CCHC-type" evidence="8">
    <location>
        <begin position="29"/>
        <end position="44"/>
    </location>
</feature>
<keyword evidence="10" id="KW-1185">Reference proteome</keyword>
<evidence type="ECO:0000256" key="7">
    <source>
        <dbReference type="SAM" id="MobiDB-lite"/>
    </source>
</evidence>
<dbReference type="AlphaFoldDB" id="A0AA35VSS2"/>
<protein>
    <recommendedName>
        <fullName evidence="5">Protein SREK1IP1</fullName>
    </recommendedName>
</protein>
<feature type="compositionally biased region" description="Basic residues" evidence="7">
    <location>
        <begin position="131"/>
        <end position="140"/>
    </location>
</feature>
<accession>A0AA35VSS2</accession>
<keyword evidence="3" id="KW-0862">Zinc</keyword>
<reference evidence="9" key="1">
    <citation type="submission" date="2023-03" db="EMBL/GenBank/DDBJ databases">
        <authorList>
            <person name="Steffen K."/>
            <person name="Cardenas P."/>
        </authorList>
    </citation>
    <scope>NUCLEOTIDE SEQUENCE</scope>
</reference>
<organism evidence="9 10">
    <name type="scientific">Geodia barretti</name>
    <name type="common">Barrett's horny sponge</name>
    <dbReference type="NCBI Taxonomy" id="519541"/>
    <lineage>
        <taxon>Eukaryota</taxon>
        <taxon>Metazoa</taxon>
        <taxon>Porifera</taxon>
        <taxon>Demospongiae</taxon>
        <taxon>Heteroscleromorpha</taxon>
        <taxon>Tetractinellida</taxon>
        <taxon>Astrophorina</taxon>
        <taxon>Geodiidae</taxon>
        <taxon>Geodia</taxon>
    </lineage>
</organism>
<keyword evidence="1" id="KW-0479">Metal-binding</keyword>